<reference evidence="9 10" key="1">
    <citation type="submission" date="2019-02" db="EMBL/GenBank/DDBJ databases">
        <title>Deep-cultivation of Planctomycetes and their phenomic and genomic characterization uncovers novel biology.</title>
        <authorList>
            <person name="Wiegand S."/>
            <person name="Jogler M."/>
            <person name="Boedeker C."/>
            <person name="Pinto D."/>
            <person name="Vollmers J."/>
            <person name="Rivas-Marin E."/>
            <person name="Kohn T."/>
            <person name="Peeters S.H."/>
            <person name="Heuer A."/>
            <person name="Rast P."/>
            <person name="Oberbeckmann S."/>
            <person name="Bunk B."/>
            <person name="Jeske O."/>
            <person name="Meyerdierks A."/>
            <person name="Storesund J.E."/>
            <person name="Kallscheuer N."/>
            <person name="Luecker S."/>
            <person name="Lage O.M."/>
            <person name="Pohl T."/>
            <person name="Merkel B.J."/>
            <person name="Hornburger P."/>
            <person name="Mueller R.-W."/>
            <person name="Bruemmer F."/>
            <person name="Labrenz M."/>
            <person name="Spormann A.M."/>
            <person name="Op Den Camp H."/>
            <person name="Overmann J."/>
            <person name="Amann R."/>
            <person name="Jetten M.S.M."/>
            <person name="Mascher T."/>
            <person name="Medema M.H."/>
            <person name="Devos D.P."/>
            <person name="Kaster A.-K."/>
            <person name="Ovreas L."/>
            <person name="Rohde M."/>
            <person name="Galperin M.Y."/>
            <person name="Jogler C."/>
        </authorList>
    </citation>
    <scope>NUCLEOTIDE SEQUENCE [LARGE SCALE GENOMIC DNA]</scope>
    <source>
        <strain evidence="9 10">Pan54</strain>
    </source>
</reference>
<comment type="catalytic activity">
    <reaction evidence="6 7">
        <text>Release of N-terminal amino acids, preferentially methionine, from peptides and arylamides.</text>
        <dbReference type="EC" id="3.4.11.18"/>
    </reaction>
</comment>
<proteinExistence type="inferred from homology"/>
<comment type="similarity">
    <text evidence="6">Belongs to the peptidase M24A family. Methionine aminopeptidase type 1 subfamily.</text>
</comment>
<dbReference type="Pfam" id="PF00557">
    <property type="entry name" value="Peptidase_M24"/>
    <property type="match status" value="1"/>
</dbReference>
<dbReference type="EMBL" id="SJPG01000001">
    <property type="protein sequence ID" value="TWT62245.1"/>
    <property type="molecule type" value="Genomic_DNA"/>
</dbReference>
<gene>
    <name evidence="9" type="primary">map_1</name>
    <name evidence="6" type="synonym">map</name>
    <name evidence="9" type="ORF">Pan54_29860</name>
</gene>
<dbReference type="PANTHER" id="PTHR43330:SF27">
    <property type="entry name" value="METHIONINE AMINOPEPTIDASE"/>
    <property type="match status" value="1"/>
</dbReference>
<dbReference type="HAMAP" id="MF_01974">
    <property type="entry name" value="MetAP_1"/>
    <property type="match status" value="1"/>
</dbReference>
<comment type="subunit">
    <text evidence="6">Monomer.</text>
</comment>
<dbReference type="PANTHER" id="PTHR43330">
    <property type="entry name" value="METHIONINE AMINOPEPTIDASE"/>
    <property type="match status" value="1"/>
</dbReference>
<feature type="binding site" evidence="6">
    <location>
        <position position="224"/>
    </location>
    <ligand>
        <name>substrate</name>
    </ligand>
</feature>
<dbReference type="GO" id="GO:0005829">
    <property type="term" value="C:cytosol"/>
    <property type="evidence" value="ECO:0007669"/>
    <property type="project" value="TreeGrafter"/>
</dbReference>
<dbReference type="PROSITE" id="PS00680">
    <property type="entry name" value="MAP_1"/>
    <property type="match status" value="1"/>
</dbReference>
<dbReference type="OrthoDB" id="9802055at2"/>
<feature type="binding site" evidence="6">
    <location>
        <position position="143"/>
    </location>
    <ligand>
        <name>a divalent metal cation</name>
        <dbReference type="ChEBI" id="CHEBI:60240"/>
        <label>1</label>
    </ligand>
</feature>
<dbReference type="CDD" id="cd01086">
    <property type="entry name" value="MetAP1"/>
    <property type="match status" value="1"/>
</dbReference>
<comment type="caution">
    <text evidence="9">The sequence shown here is derived from an EMBL/GenBank/DDBJ whole genome shotgun (WGS) entry which is preliminary data.</text>
</comment>
<dbReference type="RefSeq" id="WP_146504127.1">
    <property type="nucleotide sequence ID" value="NZ_SJPG01000001.1"/>
</dbReference>
<keyword evidence="4 6" id="KW-0479">Metal-binding</keyword>
<dbReference type="Proteomes" id="UP000316095">
    <property type="component" value="Unassembled WGS sequence"/>
</dbReference>
<accession>A0A5C5XJF8</accession>
<keyword evidence="10" id="KW-1185">Reference proteome</keyword>
<evidence type="ECO:0000256" key="1">
    <source>
        <dbReference type="ARBA" id="ARBA00002521"/>
    </source>
</evidence>
<organism evidence="9 10">
    <name type="scientific">Rubinisphaera italica</name>
    <dbReference type="NCBI Taxonomy" id="2527969"/>
    <lineage>
        <taxon>Bacteria</taxon>
        <taxon>Pseudomonadati</taxon>
        <taxon>Planctomycetota</taxon>
        <taxon>Planctomycetia</taxon>
        <taxon>Planctomycetales</taxon>
        <taxon>Planctomycetaceae</taxon>
        <taxon>Rubinisphaera</taxon>
    </lineage>
</organism>
<evidence type="ECO:0000256" key="7">
    <source>
        <dbReference type="RuleBase" id="RU003653"/>
    </source>
</evidence>
<keyword evidence="5 6" id="KW-0378">Hydrolase</keyword>
<dbReference type="GO" id="GO:0070006">
    <property type="term" value="F:metalloaminopeptidase activity"/>
    <property type="evidence" value="ECO:0007669"/>
    <property type="project" value="UniProtKB-UniRule"/>
</dbReference>
<feature type="binding site" evidence="6">
    <location>
        <position position="251"/>
    </location>
    <ligand>
        <name>a divalent metal cation</name>
        <dbReference type="ChEBI" id="CHEBI:60240"/>
        <label>2</label>
        <note>catalytic</note>
    </ligand>
</feature>
<feature type="binding site" evidence="6">
    <location>
        <position position="217"/>
    </location>
    <ligand>
        <name>a divalent metal cation</name>
        <dbReference type="ChEBI" id="CHEBI:60240"/>
        <label>2</label>
        <note>catalytic</note>
    </ligand>
</feature>
<sequence>MWPYFPFDLKLQNNQGEYIFDLWHIHHSIGTAVVKLSHLREAVLPRYRRKYPIYGPVEAEKLRIASRFNAELMDVIRPFVQPGIRTSELNEIAHRYTVEHGHQPACLGYRGYPKTICTSVNDVVCHGIPDETVLKEGDIINVDMTTIVDGWYGDQSETFLVGQVSDEARAVTQVAFDSLFVGIRAIKPYGMVYDIAKAITRYAQGRGYGVVRNYQGHGIGQKFHQEPGIPHFPHESTKKSIIVPGCCFTIEPMINTGQPETIVESDGWTVRTKDHSLSAQFEHQILMTEEGPEILTLTKNGPQEGHRFV</sequence>
<dbReference type="GO" id="GO:0046872">
    <property type="term" value="F:metal ion binding"/>
    <property type="evidence" value="ECO:0007669"/>
    <property type="project" value="UniProtKB-UniRule"/>
</dbReference>
<name>A0A5C5XJF8_9PLAN</name>
<evidence type="ECO:0000259" key="8">
    <source>
        <dbReference type="Pfam" id="PF00557"/>
    </source>
</evidence>
<feature type="binding site" evidence="6">
    <location>
        <position position="282"/>
    </location>
    <ligand>
        <name>a divalent metal cation</name>
        <dbReference type="ChEBI" id="CHEBI:60240"/>
        <label>1</label>
    </ligand>
</feature>
<comment type="cofactor">
    <cofactor evidence="6">
        <name>Co(2+)</name>
        <dbReference type="ChEBI" id="CHEBI:48828"/>
    </cofactor>
    <cofactor evidence="6">
        <name>Zn(2+)</name>
        <dbReference type="ChEBI" id="CHEBI:29105"/>
    </cofactor>
    <cofactor evidence="6">
        <name>Mn(2+)</name>
        <dbReference type="ChEBI" id="CHEBI:29035"/>
    </cofactor>
    <cofactor evidence="6">
        <name>Fe(2+)</name>
        <dbReference type="ChEBI" id="CHEBI:29033"/>
    </cofactor>
    <text evidence="6">Binds 2 divalent metal cations per subunit. Has a high-affinity and a low affinity metal-binding site. The true nature of the physiological cofactor is under debate. The enzyme is active with cobalt, zinc, manganese or divalent iron ions. Most likely, methionine aminopeptidases function as mononuclear Fe(2+)-metalloproteases under physiological conditions, and the catalytically relevant metal-binding site has been assigned to the histidine-containing high-affinity site.</text>
</comment>
<dbReference type="SUPFAM" id="SSF55920">
    <property type="entry name" value="Creatinase/aminopeptidase"/>
    <property type="match status" value="1"/>
</dbReference>
<evidence type="ECO:0000256" key="3">
    <source>
        <dbReference type="ARBA" id="ARBA00022670"/>
    </source>
</evidence>
<dbReference type="InterPro" id="IPR036005">
    <property type="entry name" value="Creatinase/aminopeptidase-like"/>
</dbReference>
<keyword evidence="2 6" id="KW-0031">Aminopeptidase</keyword>
<dbReference type="Gene3D" id="3.90.230.10">
    <property type="entry name" value="Creatinase/methionine aminopeptidase superfamily"/>
    <property type="match status" value="1"/>
</dbReference>
<dbReference type="PRINTS" id="PR00599">
    <property type="entry name" value="MAPEPTIDASE"/>
</dbReference>
<evidence type="ECO:0000256" key="4">
    <source>
        <dbReference type="ARBA" id="ARBA00022723"/>
    </source>
</evidence>
<evidence type="ECO:0000313" key="9">
    <source>
        <dbReference type="EMBL" id="TWT62245.1"/>
    </source>
</evidence>
<feature type="domain" description="Peptidase M24" evidence="8">
    <location>
        <begin position="60"/>
        <end position="289"/>
    </location>
</feature>
<feature type="binding site" evidence="6">
    <location>
        <position position="154"/>
    </location>
    <ligand>
        <name>a divalent metal cation</name>
        <dbReference type="ChEBI" id="CHEBI:60240"/>
        <label>2</label>
        <note>catalytic</note>
    </ligand>
</feature>
<dbReference type="GO" id="GO:0006508">
    <property type="term" value="P:proteolysis"/>
    <property type="evidence" value="ECO:0007669"/>
    <property type="project" value="UniProtKB-KW"/>
</dbReference>
<dbReference type="InterPro" id="IPR000994">
    <property type="entry name" value="Pept_M24"/>
</dbReference>
<feature type="binding site" evidence="6">
    <location>
        <position position="126"/>
    </location>
    <ligand>
        <name>substrate</name>
    </ligand>
</feature>
<comment type="function">
    <text evidence="1 6">Removes the N-terminal methionine from nascent proteins. The N-terminal methionine is often cleaved when the second residue in the primary sequence is small and uncharged (Met-Ala-, Cys, Gly, Pro, Ser, Thr, or Val). Requires deformylation of the N(alpha)-formylated initiator methionine before it can be hydrolyzed.</text>
</comment>
<protein>
    <recommendedName>
        <fullName evidence="6 7">Methionine aminopeptidase</fullName>
        <shortName evidence="6">MAP</shortName>
        <shortName evidence="6">MetAP</shortName>
        <ecNumber evidence="6 7">3.4.11.18</ecNumber>
    </recommendedName>
    <alternativeName>
        <fullName evidence="6">Peptidase M</fullName>
    </alternativeName>
</protein>
<evidence type="ECO:0000256" key="2">
    <source>
        <dbReference type="ARBA" id="ARBA00022438"/>
    </source>
</evidence>
<feature type="binding site" evidence="6">
    <location>
        <position position="282"/>
    </location>
    <ligand>
        <name>a divalent metal cation</name>
        <dbReference type="ChEBI" id="CHEBI:60240"/>
        <label>2</label>
        <note>catalytic</note>
    </ligand>
</feature>
<evidence type="ECO:0000256" key="5">
    <source>
        <dbReference type="ARBA" id="ARBA00022801"/>
    </source>
</evidence>
<dbReference type="AlphaFoldDB" id="A0A5C5XJF8"/>
<evidence type="ECO:0000313" key="10">
    <source>
        <dbReference type="Proteomes" id="UP000316095"/>
    </source>
</evidence>
<dbReference type="InterPro" id="IPR002467">
    <property type="entry name" value="Pept_M24A_MAP1"/>
</dbReference>
<dbReference type="InterPro" id="IPR001714">
    <property type="entry name" value="Pept_M24_MAP"/>
</dbReference>
<feature type="binding site" evidence="6">
    <location>
        <position position="154"/>
    </location>
    <ligand>
        <name>a divalent metal cation</name>
        <dbReference type="ChEBI" id="CHEBI:60240"/>
        <label>1</label>
    </ligand>
</feature>
<dbReference type="NCBIfam" id="TIGR00500">
    <property type="entry name" value="met_pdase_I"/>
    <property type="match status" value="1"/>
</dbReference>
<dbReference type="GO" id="GO:0004239">
    <property type="term" value="F:initiator methionyl aminopeptidase activity"/>
    <property type="evidence" value="ECO:0007669"/>
    <property type="project" value="UniProtKB-UniRule"/>
</dbReference>
<keyword evidence="3 6" id="KW-0645">Protease</keyword>
<evidence type="ECO:0000256" key="6">
    <source>
        <dbReference type="HAMAP-Rule" id="MF_01974"/>
    </source>
</evidence>
<dbReference type="EC" id="3.4.11.18" evidence="6 7"/>